<reference evidence="5 7" key="1">
    <citation type="submission" date="2019-06" db="EMBL/GenBank/DDBJ databases">
        <title>Draft genome sequence of the filamentous fungus Phialemoniopsis curvata isolated from diesel fuel.</title>
        <authorList>
            <person name="Varaljay V.A."/>
            <person name="Lyon W.J."/>
            <person name="Crouch A.L."/>
            <person name="Drake C.E."/>
            <person name="Hollomon J.M."/>
            <person name="Nadeau L.J."/>
            <person name="Nunn H.S."/>
            <person name="Stevenson B.S."/>
            <person name="Bojanowski C.L."/>
            <person name="Crookes-Goodson W.J."/>
        </authorList>
    </citation>
    <scope>NUCLEOTIDE SEQUENCE [LARGE SCALE GENOMIC DNA]</scope>
    <source>
        <strain evidence="5 7">D216</strain>
    </source>
</reference>
<dbReference type="InterPro" id="IPR050797">
    <property type="entry name" value="Carb_Metab_Trans_Reg"/>
</dbReference>
<evidence type="ECO:0000256" key="3">
    <source>
        <dbReference type="SAM" id="MobiDB-lite"/>
    </source>
</evidence>
<protein>
    <recommendedName>
        <fullName evidence="4">Zn(2)-C6 fungal-type domain-containing protein</fullName>
    </recommendedName>
</protein>
<gene>
    <name evidence="5" type="ORF">E0L32_002066</name>
    <name evidence="6" type="ORF">E0L32_002067</name>
</gene>
<dbReference type="AlphaFoldDB" id="A0A507AJF4"/>
<dbReference type="EMBL" id="SKBQ01000008">
    <property type="protein sequence ID" value="TPX07463.1"/>
    <property type="molecule type" value="Genomic_DNA"/>
</dbReference>
<feature type="region of interest" description="Disordered" evidence="3">
    <location>
        <begin position="96"/>
        <end position="118"/>
    </location>
</feature>
<feature type="domain" description="Zn(2)-C6 fungal-type" evidence="4">
    <location>
        <begin position="40"/>
        <end position="72"/>
    </location>
</feature>
<dbReference type="PROSITE" id="PS00463">
    <property type="entry name" value="ZN2_CY6_FUNGAL_1"/>
    <property type="match status" value="1"/>
</dbReference>
<dbReference type="GO" id="GO:0005634">
    <property type="term" value="C:nucleus"/>
    <property type="evidence" value="ECO:0007669"/>
    <property type="project" value="TreeGrafter"/>
</dbReference>
<feature type="region of interest" description="Disordered" evidence="3">
    <location>
        <begin position="215"/>
        <end position="237"/>
    </location>
</feature>
<evidence type="ECO:0000313" key="6">
    <source>
        <dbReference type="EMBL" id="TPX07464.1"/>
    </source>
</evidence>
<dbReference type="CDD" id="cd00067">
    <property type="entry name" value="GAL4"/>
    <property type="match status" value="1"/>
</dbReference>
<dbReference type="InterPro" id="IPR007219">
    <property type="entry name" value="XnlR_reg_dom"/>
</dbReference>
<dbReference type="Proteomes" id="UP000319257">
    <property type="component" value="Unassembled WGS sequence"/>
</dbReference>
<name>A0A507AJF4_9PEZI</name>
<dbReference type="PANTHER" id="PTHR31668:SF4">
    <property type="entry name" value="TRANSCRIPTIONAL ACTIVATOR PROTEIN DAL81"/>
    <property type="match status" value="1"/>
</dbReference>
<keyword evidence="2" id="KW-0539">Nucleus</keyword>
<evidence type="ECO:0000259" key="4">
    <source>
        <dbReference type="PROSITE" id="PS50048"/>
    </source>
</evidence>
<dbReference type="SUPFAM" id="SSF57701">
    <property type="entry name" value="Zn2/Cys6 DNA-binding domain"/>
    <property type="match status" value="1"/>
</dbReference>
<dbReference type="GO" id="GO:0003677">
    <property type="term" value="F:DNA binding"/>
    <property type="evidence" value="ECO:0007669"/>
    <property type="project" value="InterPro"/>
</dbReference>
<feature type="compositionally biased region" description="Polar residues" evidence="3">
    <location>
        <begin position="224"/>
        <end position="237"/>
    </location>
</feature>
<dbReference type="InParanoid" id="A0A507AJF4"/>
<dbReference type="Pfam" id="PF04082">
    <property type="entry name" value="Fungal_trans"/>
    <property type="match status" value="1"/>
</dbReference>
<dbReference type="GO" id="GO:0006351">
    <property type="term" value="P:DNA-templated transcription"/>
    <property type="evidence" value="ECO:0007669"/>
    <property type="project" value="InterPro"/>
</dbReference>
<evidence type="ECO:0000313" key="7">
    <source>
        <dbReference type="Proteomes" id="UP000319257"/>
    </source>
</evidence>
<dbReference type="SMART" id="SM00906">
    <property type="entry name" value="Fungal_trans"/>
    <property type="match status" value="1"/>
</dbReference>
<keyword evidence="1" id="KW-0479">Metal-binding</keyword>
<dbReference type="InterPro" id="IPR001138">
    <property type="entry name" value="Zn2Cys6_DnaBD"/>
</dbReference>
<accession>A0A507AJF4</accession>
<dbReference type="PANTHER" id="PTHR31668">
    <property type="entry name" value="GLUCOSE TRANSPORT TRANSCRIPTION REGULATOR RGT1-RELATED-RELATED"/>
    <property type="match status" value="1"/>
</dbReference>
<dbReference type="GO" id="GO:0000981">
    <property type="term" value="F:DNA-binding transcription factor activity, RNA polymerase II-specific"/>
    <property type="evidence" value="ECO:0007669"/>
    <property type="project" value="InterPro"/>
</dbReference>
<feature type="region of interest" description="Disordered" evidence="3">
    <location>
        <begin position="249"/>
        <end position="277"/>
    </location>
</feature>
<feature type="compositionally biased region" description="Basic residues" evidence="3">
    <location>
        <begin position="97"/>
        <end position="106"/>
    </location>
</feature>
<dbReference type="RefSeq" id="XP_030989174.1">
    <property type="nucleotide sequence ID" value="XM_031136215.1"/>
</dbReference>
<sequence length="785" mass="85070">MATDVASAPTVVDAAAADTLTVDPGTTTAGRRYRSKKQRPCDLCRYRKIQCKIHSPDAACELCRKLDRACTFVLGPLTRTRAPSGVGDAGAGIAVAGRHRQQRRRERSSYPPPPDDDLLLESLLAASGRDVGGGGGGGPGGVEVPPLPMDVDSFWLPSLSPLDGRWGVMEFGVDPSLGDAQYRHASPQSHTSHESGGRSDALALSSTHDFQPRVGVSPVAASHRSPTTSNEIGSQSSPHQVIVIGSANHASPQLSSPGMPSAGMHHPSSTWPPDLSLDGHGGYSHELLGLSSESDPYFLRHYVYNANDTYPMYRLHFRQVVEYDGMPHRREGIPHGPMPVHINLEDEEIWKDHVDAVEGLFFDGMTEEGDGVMLDKLVSADLGARLLRLYVEHVHPRYPVLSLADLNVLSRPPKPAAPTIATSVGIRSTVYALATPFTFLDDELSVSKGYLQVSADNLWAIAHRSFHRALRSTSRLSLLQLCLLLLQMPPESHVAADPPSLWSLSCTALGLAETLGLNIDPAAWKVPRTEVMLRRRLWWFTYTAHTWTALVCSRPSHLHEDSWDVGELTAGDFEGEEYPEGRVRDAILGQVPICLAQCGLAVIAAGVLKEFYTLKGSRMSLTLPALLARAQLLRTRIEGWRQTLPLLAKPASDLTAEEFEVGASLRISHLTLEILIFRALLRPLMHGTFSPTETSREPISTIFENCYTCARVVTEIVSSLKAQHFAAFWHPFDNARDGGAAPDAAEQVARYAADTGEGVAAGQAGGHEARRHILEGPAHGGGGHG</sequence>
<dbReference type="PROSITE" id="PS50048">
    <property type="entry name" value="ZN2_CY6_FUNGAL_2"/>
    <property type="match status" value="1"/>
</dbReference>
<dbReference type="STRING" id="1093900.A0A507AJF4"/>
<feature type="region of interest" description="Disordered" evidence="3">
    <location>
        <begin position="179"/>
        <end position="202"/>
    </location>
</feature>
<keyword evidence="7" id="KW-1185">Reference proteome</keyword>
<organism evidence="5 7">
    <name type="scientific">Thyridium curvatum</name>
    <dbReference type="NCBI Taxonomy" id="1093900"/>
    <lineage>
        <taxon>Eukaryota</taxon>
        <taxon>Fungi</taxon>
        <taxon>Dikarya</taxon>
        <taxon>Ascomycota</taxon>
        <taxon>Pezizomycotina</taxon>
        <taxon>Sordariomycetes</taxon>
        <taxon>Sordariomycetidae</taxon>
        <taxon>Thyridiales</taxon>
        <taxon>Thyridiaceae</taxon>
        <taxon>Thyridium</taxon>
    </lineage>
</organism>
<evidence type="ECO:0000313" key="5">
    <source>
        <dbReference type="EMBL" id="TPX07463.1"/>
    </source>
</evidence>
<evidence type="ECO:0000256" key="2">
    <source>
        <dbReference type="ARBA" id="ARBA00023242"/>
    </source>
</evidence>
<dbReference type="OrthoDB" id="1924787at2759"/>
<dbReference type="GO" id="GO:0008270">
    <property type="term" value="F:zinc ion binding"/>
    <property type="evidence" value="ECO:0007669"/>
    <property type="project" value="InterPro"/>
</dbReference>
<dbReference type="GO" id="GO:0001080">
    <property type="term" value="P:nitrogen catabolite activation of transcription from RNA polymerase II promoter"/>
    <property type="evidence" value="ECO:0007669"/>
    <property type="project" value="TreeGrafter"/>
</dbReference>
<proteinExistence type="predicted"/>
<feature type="compositionally biased region" description="Polar residues" evidence="3">
    <location>
        <begin position="249"/>
        <end position="258"/>
    </location>
</feature>
<dbReference type="InterPro" id="IPR036864">
    <property type="entry name" value="Zn2-C6_fun-type_DNA-bd_sf"/>
</dbReference>
<evidence type="ECO:0000256" key="1">
    <source>
        <dbReference type="ARBA" id="ARBA00022723"/>
    </source>
</evidence>
<dbReference type="GeneID" id="41969513"/>
<comment type="caution">
    <text evidence="5">The sequence shown here is derived from an EMBL/GenBank/DDBJ whole genome shotgun (WGS) entry which is preliminary data.</text>
</comment>
<dbReference type="EMBL" id="SKBQ01000008">
    <property type="protein sequence ID" value="TPX07464.1"/>
    <property type="molecule type" value="Genomic_DNA"/>
</dbReference>
<dbReference type="CDD" id="cd12148">
    <property type="entry name" value="fungal_TF_MHR"/>
    <property type="match status" value="1"/>
</dbReference>